<dbReference type="SUPFAM" id="SSF53720">
    <property type="entry name" value="ALDH-like"/>
    <property type="match status" value="1"/>
</dbReference>
<dbReference type="PANTHER" id="PTHR43353:SF5">
    <property type="entry name" value="SUCCINATE-SEMIALDEHYDE DEHYDROGENASE, MITOCHONDRIAL"/>
    <property type="match status" value="1"/>
</dbReference>
<organism evidence="4 5">
    <name type="scientific">Desulfovibrio legallii</name>
    <dbReference type="NCBI Taxonomy" id="571438"/>
    <lineage>
        <taxon>Bacteria</taxon>
        <taxon>Pseudomonadati</taxon>
        <taxon>Thermodesulfobacteriota</taxon>
        <taxon>Desulfovibrionia</taxon>
        <taxon>Desulfovibrionales</taxon>
        <taxon>Desulfovibrionaceae</taxon>
        <taxon>Desulfovibrio</taxon>
    </lineage>
</organism>
<dbReference type="InterPro" id="IPR016162">
    <property type="entry name" value="Ald_DH_N"/>
</dbReference>
<dbReference type="AlphaFoldDB" id="A0A6H3FE95"/>
<dbReference type="CDD" id="cd07082">
    <property type="entry name" value="ALDH_F11_NP-GAPDH"/>
    <property type="match status" value="1"/>
</dbReference>
<dbReference type="PROSITE" id="PS00070">
    <property type="entry name" value="ALDEHYDE_DEHYDR_CYS"/>
    <property type="match status" value="1"/>
</dbReference>
<dbReference type="InterPro" id="IPR016161">
    <property type="entry name" value="Ald_DH/histidinol_DH"/>
</dbReference>
<reference evidence="4 5" key="1">
    <citation type="submission" date="2018-12" db="EMBL/GenBank/DDBJ databases">
        <title>First genome draft of Desulfovibrio legallis sp. nov.</title>
        <authorList>
            <person name="Ben Dhia O."/>
            <person name="Najjari A."/>
            <person name="Ferjani R."/>
            <person name="Fhoula I."/>
            <person name="Fardeau M.-L."/>
            <person name="Boudabbous A."/>
            <person name="Ouzari H.I."/>
        </authorList>
    </citation>
    <scope>NUCLEOTIDE SEQUENCE [LARGE SCALE GENOMIC DNA]</scope>
    <source>
        <strain evidence="4 5">H1T</strain>
    </source>
</reference>
<proteinExistence type="inferred from homology"/>
<accession>A0A6H3FE95</accession>
<dbReference type="PANTHER" id="PTHR43353">
    <property type="entry name" value="SUCCINATE-SEMIALDEHYDE DEHYDROGENASE, MITOCHONDRIAL"/>
    <property type="match status" value="1"/>
</dbReference>
<dbReference type="InterPro" id="IPR016160">
    <property type="entry name" value="Ald_DH_CS_CYS"/>
</dbReference>
<sequence>MLTTTLPGQISPDALDIPADCRQPRLDERRYLVGGELREWNGPTREVVSPLYVDGEPYVIGSCPALTEAESLEAVAAVERAWDNGRGVWPTMRVEDRIAHVEDFAQRMTAVRDQVVRLMVWEICKPLEDCRAEFDRTVAYLRATVDALKDLDRASSRFVIESGIYAQIRRAPLGPVLCMGPFNYPLNETFTTLIPALIMGNPVIVKTPRIGKLLYAPLLEAFAQAFPPGVVNILFGDRRVAIPALSSGRISVLAFIGSSRAADALRRNHPLPHRLRCVLGLDAKNAAIVLPCADMELTVAEAVTGALTFNGQRCTALKIFYVHASRMEEFLSRCGEAIAALPMGAPWKPGVKITPLPVPGKVDELRGLVDDALALGARVANPHGGQAERTLYYPALVADVTARMRLHNVEQFGPVIPVVSYTDVAEATEAVIASPYGQQASIFGTDPEAVAALIDPMVNQVCRVNINSQCQRGPDTFPFTGRKDSAEGTLSVSDALRAFSIRTLVAAKGSTRNKELLADILRHRRSHFLSTDFLF</sequence>
<comment type="similarity">
    <text evidence="1">Belongs to the aldehyde dehydrogenase family.</text>
</comment>
<evidence type="ECO:0000313" key="5">
    <source>
        <dbReference type="Proteomes" id="UP000292919"/>
    </source>
</evidence>
<dbReference type="RefSeq" id="WP_118229614.1">
    <property type="nucleotide sequence ID" value="NZ_JAQDZC010000005.1"/>
</dbReference>
<dbReference type="EMBL" id="SIXC01000002">
    <property type="protein sequence ID" value="TBH81535.1"/>
    <property type="molecule type" value="Genomic_DNA"/>
</dbReference>
<feature type="domain" description="Aldehyde dehydrogenase" evidence="3">
    <location>
        <begin position="59"/>
        <end position="500"/>
    </location>
</feature>
<dbReference type="Gene3D" id="3.40.605.10">
    <property type="entry name" value="Aldehyde Dehydrogenase, Chain A, domain 1"/>
    <property type="match status" value="1"/>
</dbReference>
<dbReference type="Proteomes" id="UP000292919">
    <property type="component" value="Unassembled WGS sequence"/>
</dbReference>
<name>A0A6H3FE95_9BACT</name>
<keyword evidence="5" id="KW-1185">Reference proteome</keyword>
<evidence type="ECO:0000313" key="4">
    <source>
        <dbReference type="EMBL" id="TBH81535.1"/>
    </source>
</evidence>
<dbReference type="Pfam" id="PF00171">
    <property type="entry name" value="Aldedh"/>
    <property type="match status" value="1"/>
</dbReference>
<dbReference type="Gene3D" id="3.40.309.10">
    <property type="entry name" value="Aldehyde Dehydrogenase, Chain A, domain 2"/>
    <property type="match status" value="1"/>
</dbReference>
<gene>
    <name evidence="4" type="ORF">EB812_01860</name>
</gene>
<comment type="caution">
    <text evidence="4">The sequence shown here is derived from an EMBL/GenBank/DDBJ whole genome shotgun (WGS) entry which is preliminary data.</text>
</comment>
<evidence type="ECO:0000259" key="3">
    <source>
        <dbReference type="Pfam" id="PF00171"/>
    </source>
</evidence>
<keyword evidence="2" id="KW-0560">Oxidoreductase</keyword>
<dbReference type="GO" id="GO:0016620">
    <property type="term" value="F:oxidoreductase activity, acting on the aldehyde or oxo group of donors, NAD or NADP as acceptor"/>
    <property type="evidence" value="ECO:0007669"/>
    <property type="project" value="InterPro"/>
</dbReference>
<protein>
    <submittedName>
        <fullName evidence="4">NADP-dependent glyceraldehyde-3-phosphate dehydrogenase</fullName>
    </submittedName>
</protein>
<dbReference type="InterPro" id="IPR050740">
    <property type="entry name" value="Aldehyde_DH_Superfamily"/>
</dbReference>
<dbReference type="InterPro" id="IPR016163">
    <property type="entry name" value="Ald_DH_C"/>
</dbReference>
<evidence type="ECO:0000256" key="1">
    <source>
        <dbReference type="ARBA" id="ARBA00009986"/>
    </source>
</evidence>
<evidence type="ECO:0000256" key="2">
    <source>
        <dbReference type="ARBA" id="ARBA00023002"/>
    </source>
</evidence>
<dbReference type="InterPro" id="IPR015590">
    <property type="entry name" value="Aldehyde_DH_dom"/>
</dbReference>